<evidence type="ECO:0000313" key="17">
    <source>
        <dbReference type="Proteomes" id="UP000504635"/>
    </source>
</evidence>
<evidence type="ECO:0000259" key="14">
    <source>
        <dbReference type="Pfam" id="PF00703"/>
    </source>
</evidence>
<comment type="activity regulation">
    <text evidence="12">Inhibited by L-aspartic acid.</text>
</comment>
<dbReference type="GO" id="GO:0030246">
    <property type="term" value="F:carbohydrate binding"/>
    <property type="evidence" value="ECO:0007669"/>
    <property type="project" value="TreeGrafter"/>
</dbReference>
<dbReference type="PROSITE" id="PS00719">
    <property type="entry name" value="GLYCOSYL_HYDROL_F2_1"/>
    <property type="match status" value="1"/>
</dbReference>
<feature type="signal peptide" evidence="13">
    <location>
        <begin position="1"/>
        <end position="18"/>
    </location>
</feature>
<keyword evidence="10 12" id="KW-0458">Lysosome</keyword>
<dbReference type="PANTHER" id="PTHR10066:SF67">
    <property type="entry name" value="BETA-GLUCURONIDASE"/>
    <property type="match status" value="1"/>
</dbReference>
<dbReference type="KEGG" id="soy:115879150"/>
<dbReference type="SUPFAM" id="SSF51445">
    <property type="entry name" value="(Trans)glycosidases"/>
    <property type="match status" value="1"/>
</dbReference>
<dbReference type="Proteomes" id="UP000504635">
    <property type="component" value="Unplaced"/>
</dbReference>
<keyword evidence="11 12" id="KW-0326">Glycosidase</keyword>
<dbReference type="GeneID" id="115879150"/>
<dbReference type="GO" id="GO:0019391">
    <property type="term" value="P:glucuronoside catabolic process"/>
    <property type="evidence" value="ECO:0007669"/>
    <property type="project" value="TreeGrafter"/>
</dbReference>
<evidence type="ECO:0000256" key="1">
    <source>
        <dbReference type="ARBA" id="ARBA00003025"/>
    </source>
</evidence>
<evidence type="ECO:0000256" key="3">
    <source>
        <dbReference type="ARBA" id="ARBA00007401"/>
    </source>
</evidence>
<comment type="catalytic activity">
    <reaction evidence="12">
        <text>a beta-D-glucuronoside + H2O = D-glucuronate + an alcohol</text>
        <dbReference type="Rhea" id="RHEA:17633"/>
        <dbReference type="ChEBI" id="CHEBI:15377"/>
        <dbReference type="ChEBI" id="CHEBI:30879"/>
        <dbReference type="ChEBI" id="CHEBI:58720"/>
        <dbReference type="ChEBI" id="CHEBI:83411"/>
        <dbReference type="EC" id="3.2.1.31"/>
    </reaction>
</comment>
<keyword evidence="17" id="KW-1185">Reference proteome</keyword>
<dbReference type="SUPFAM" id="SSF49303">
    <property type="entry name" value="beta-Galactosidase/glucuronidase domain"/>
    <property type="match status" value="1"/>
</dbReference>
<evidence type="ECO:0000259" key="15">
    <source>
        <dbReference type="Pfam" id="PF02836"/>
    </source>
</evidence>
<evidence type="ECO:0000256" key="12">
    <source>
        <dbReference type="RuleBase" id="RU361154"/>
    </source>
</evidence>
<dbReference type="InterPro" id="IPR006103">
    <property type="entry name" value="Glyco_hydro_2_cat"/>
</dbReference>
<feature type="domain" description="Glycoside hydrolase family 2 catalytic" evidence="15">
    <location>
        <begin position="322"/>
        <end position="626"/>
    </location>
</feature>
<reference evidence="18" key="1">
    <citation type="submission" date="2025-08" db="UniProtKB">
        <authorList>
            <consortium name="RefSeq"/>
        </authorList>
    </citation>
    <scope>IDENTIFICATION</scope>
    <source>
        <tissue evidence="18">Gonads</tissue>
    </source>
</reference>
<dbReference type="InterPro" id="IPR023232">
    <property type="entry name" value="Glyco_hydro_2_AS"/>
</dbReference>
<dbReference type="Pfam" id="PF00703">
    <property type="entry name" value="Glyco_hydro_2"/>
    <property type="match status" value="1"/>
</dbReference>
<dbReference type="InterPro" id="IPR008979">
    <property type="entry name" value="Galactose-bd-like_sf"/>
</dbReference>
<keyword evidence="7 13" id="KW-0732">Signal</keyword>
<sequence>MNIISTILYFCLYHVVKGVLHKGGILYPRESETRQIQSLDGLWNFVVMNNSNPVLGFKQHWHKKSLRELDLDVQLMPVPSSYNDITTDWQIRDHVGLVWYERTFFVPKFWSEIGRVWLRFESVSYAAQVWINGQQVMIHEIGHLPFLAEITAYLRYGLENRITVSCDNTLLPDTVPQGYVKELQNGRLQQTYTFDFYNYAGIDRPVKLYTTPKTYIDDITVITLEATPTNALLQYNVSVIGDYNVTCRVTLVDKNKNVVTGQLHSPDFFGSLRVENPKLWWPYLMNPEPGYLYSLEVELLDSYGDLVDKYIQPVGIRTLTWTNKQLLINSKPVYLHGFGRHEDSDIRGKGLDLPLIIRDHNLIKWIGANAYRTSHYPYAEEIMDLADQMGIMIIDECPSVNTENDAQFLIFRIFSNSMLVKHQSSLTQLIQRDKNRPAVIIWSAANEPRTQYPAAKEYFRQIIQHIKNLDTTRPTTIVEAQGSGTTQASEFVDIVSFNRYNAWYSNEGNLDLVIENVVNEATSWNTVYNKPVIMQEYGGDTMAGLHFLPNFIWSEEYQVGLLSRHFQAFDFLKIQGFFIGEFIWNFADFKTAQDYKRVGGNKKGIFTRNRQPKSSAHLLRKRYWYLAKEYNNNLSLPDDLENYIIASKTLAKQEL</sequence>
<dbReference type="Gene3D" id="2.60.120.260">
    <property type="entry name" value="Galactose-binding domain-like"/>
    <property type="match status" value="1"/>
</dbReference>
<dbReference type="PRINTS" id="PR00132">
    <property type="entry name" value="GLHYDRLASE2"/>
</dbReference>
<dbReference type="EC" id="3.2.1.31" evidence="5 12"/>
<evidence type="ECO:0000256" key="11">
    <source>
        <dbReference type="ARBA" id="ARBA00023295"/>
    </source>
</evidence>
<organism evidence="17 18">
    <name type="scientific">Sitophilus oryzae</name>
    <name type="common">Rice weevil</name>
    <name type="synonym">Curculio oryzae</name>
    <dbReference type="NCBI Taxonomy" id="7048"/>
    <lineage>
        <taxon>Eukaryota</taxon>
        <taxon>Metazoa</taxon>
        <taxon>Ecdysozoa</taxon>
        <taxon>Arthropoda</taxon>
        <taxon>Hexapoda</taxon>
        <taxon>Insecta</taxon>
        <taxon>Pterygota</taxon>
        <taxon>Neoptera</taxon>
        <taxon>Endopterygota</taxon>
        <taxon>Coleoptera</taxon>
        <taxon>Polyphaga</taxon>
        <taxon>Cucujiformia</taxon>
        <taxon>Curculionidae</taxon>
        <taxon>Dryophthorinae</taxon>
        <taxon>Sitophilus</taxon>
    </lineage>
</organism>
<gene>
    <name evidence="18" type="primary">LOC115879150</name>
</gene>
<dbReference type="FunFam" id="2.60.120.260:FF:000027">
    <property type="entry name" value="Beta-glucuronidase"/>
    <property type="match status" value="1"/>
</dbReference>
<dbReference type="FunCoup" id="A0A6J2XLZ5">
    <property type="interactions" value="435"/>
</dbReference>
<dbReference type="InterPro" id="IPR036156">
    <property type="entry name" value="Beta-gal/glucu_dom_sf"/>
</dbReference>
<evidence type="ECO:0000259" key="16">
    <source>
        <dbReference type="Pfam" id="PF02837"/>
    </source>
</evidence>
<evidence type="ECO:0000256" key="8">
    <source>
        <dbReference type="ARBA" id="ARBA00022801"/>
    </source>
</evidence>
<dbReference type="InterPro" id="IPR013783">
    <property type="entry name" value="Ig-like_fold"/>
</dbReference>
<evidence type="ECO:0000256" key="2">
    <source>
        <dbReference type="ARBA" id="ARBA00004371"/>
    </source>
</evidence>
<dbReference type="InterPro" id="IPR023230">
    <property type="entry name" value="Glyco_hydro_2_CS"/>
</dbReference>
<dbReference type="NCBIfam" id="NF007538">
    <property type="entry name" value="PRK10150.1"/>
    <property type="match status" value="1"/>
</dbReference>
<feature type="domain" description="Glycosyl hydrolases family 2 sugar binding" evidence="16">
    <location>
        <begin position="36"/>
        <end position="212"/>
    </location>
</feature>
<dbReference type="GO" id="GO:0005615">
    <property type="term" value="C:extracellular space"/>
    <property type="evidence" value="ECO:0007669"/>
    <property type="project" value="TreeGrafter"/>
</dbReference>
<evidence type="ECO:0000256" key="13">
    <source>
        <dbReference type="SAM" id="SignalP"/>
    </source>
</evidence>
<proteinExistence type="inferred from homology"/>
<evidence type="ECO:0000256" key="7">
    <source>
        <dbReference type="ARBA" id="ARBA00022729"/>
    </source>
</evidence>
<comment type="subcellular location">
    <subcellularLocation>
        <location evidence="2">Lysosome</location>
    </subcellularLocation>
</comment>
<comment type="subunit">
    <text evidence="4 12">Homotetramer.</text>
</comment>
<dbReference type="InterPro" id="IPR006104">
    <property type="entry name" value="Glyco_hydro_2_N"/>
</dbReference>
<dbReference type="GO" id="GO:0005975">
    <property type="term" value="P:carbohydrate metabolic process"/>
    <property type="evidence" value="ECO:0007669"/>
    <property type="project" value="InterPro"/>
</dbReference>
<comment type="function">
    <text evidence="1 12">Plays an important role in the degradation of dermatan and keratan sulfates.</text>
</comment>
<accession>A0A6J2XLZ5</accession>
<dbReference type="GO" id="GO:0005764">
    <property type="term" value="C:lysosome"/>
    <property type="evidence" value="ECO:0007669"/>
    <property type="project" value="UniProtKB-SubCell"/>
</dbReference>
<dbReference type="Gene3D" id="2.60.40.10">
    <property type="entry name" value="Immunoglobulins"/>
    <property type="match status" value="1"/>
</dbReference>
<evidence type="ECO:0000256" key="10">
    <source>
        <dbReference type="ARBA" id="ARBA00023228"/>
    </source>
</evidence>
<dbReference type="InterPro" id="IPR017853">
    <property type="entry name" value="GH"/>
</dbReference>
<comment type="similarity">
    <text evidence="3 12">Belongs to the glycosyl hydrolase 2 family.</text>
</comment>
<evidence type="ECO:0000256" key="6">
    <source>
        <dbReference type="ARBA" id="ARBA00016205"/>
    </source>
</evidence>
<protein>
    <recommendedName>
        <fullName evidence="6 12">Beta-glucuronidase</fullName>
        <ecNumber evidence="5 12">3.2.1.31</ecNumber>
    </recommendedName>
</protein>
<dbReference type="Pfam" id="PF02837">
    <property type="entry name" value="Glyco_hydro_2_N"/>
    <property type="match status" value="1"/>
</dbReference>
<evidence type="ECO:0000256" key="9">
    <source>
        <dbReference type="ARBA" id="ARBA00023180"/>
    </source>
</evidence>
<feature type="domain" description="Glycoside hydrolase family 2 immunoglobulin-like beta-sandwich" evidence="14">
    <location>
        <begin position="214"/>
        <end position="317"/>
    </location>
</feature>
<dbReference type="InParanoid" id="A0A6J2XLZ5"/>
<dbReference type="Pfam" id="PF02836">
    <property type="entry name" value="Glyco_hydro_2_C"/>
    <property type="match status" value="1"/>
</dbReference>
<evidence type="ECO:0000256" key="4">
    <source>
        <dbReference type="ARBA" id="ARBA00011881"/>
    </source>
</evidence>
<dbReference type="InterPro" id="IPR006101">
    <property type="entry name" value="Glyco_hydro_2"/>
</dbReference>
<evidence type="ECO:0000256" key="5">
    <source>
        <dbReference type="ARBA" id="ARBA00012761"/>
    </source>
</evidence>
<keyword evidence="8 12" id="KW-0378">Hydrolase</keyword>
<dbReference type="GO" id="GO:0004566">
    <property type="term" value="F:beta-glucuronidase activity"/>
    <property type="evidence" value="ECO:0007669"/>
    <property type="project" value="UniProtKB-EC"/>
</dbReference>
<dbReference type="FunFam" id="3.20.20.80:FF:000029">
    <property type="entry name" value="Beta-glucuronidase"/>
    <property type="match status" value="1"/>
</dbReference>
<dbReference type="RefSeq" id="XP_030751684.1">
    <property type="nucleotide sequence ID" value="XM_030895824.1"/>
</dbReference>
<dbReference type="AlphaFoldDB" id="A0A6J2XLZ5"/>
<keyword evidence="9" id="KW-0325">Glycoprotein</keyword>
<dbReference type="Gene3D" id="3.20.20.80">
    <property type="entry name" value="Glycosidases"/>
    <property type="match status" value="1"/>
</dbReference>
<dbReference type="FunFam" id="2.60.40.10:FF:000628">
    <property type="entry name" value="Beta-glucuronidase"/>
    <property type="match status" value="1"/>
</dbReference>
<name>A0A6J2XLZ5_SITOR</name>
<dbReference type="PANTHER" id="PTHR10066">
    <property type="entry name" value="BETA-GLUCURONIDASE"/>
    <property type="match status" value="1"/>
</dbReference>
<evidence type="ECO:0000313" key="18">
    <source>
        <dbReference type="RefSeq" id="XP_030751684.1"/>
    </source>
</evidence>
<feature type="chain" id="PRO_5026775536" description="Beta-glucuronidase" evidence="13">
    <location>
        <begin position="19"/>
        <end position="655"/>
    </location>
</feature>
<dbReference type="InterPro" id="IPR006102">
    <property type="entry name" value="Ig-like_GH2"/>
</dbReference>
<dbReference type="PROSITE" id="PS00608">
    <property type="entry name" value="GLYCOSYL_HYDROL_F2_2"/>
    <property type="match status" value="1"/>
</dbReference>
<dbReference type="OrthoDB" id="408532at2759"/>
<dbReference type="SUPFAM" id="SSF49785">
    <property type="entry name" value="Galactose-binding domain-like"/>
    <property type="match status" value="1"/>
</dbReference>